<evidence type="ECO:0000313" key="3">
    <source>
        <dbReference type="Proteomes" id="UP000007129"/>
    </source>
</evidence>
<protein>
    <submittedName>
        <fullName evidence="2">Uncharacterized protein</fullName>
    </submittedName>
</protein>
<feature type="transmembrane region" description="Helical" evidence="1">
    <location>
        <begin position="72"/>
        <end position="89"/>
    </location>
</feature>
<reference evidence="2 3" key="1">
    <citation type="journal article" date="2012" name="BMC Genomics">
        <title>Tools to kill: Genome of one of the most destructive plant pathogenic fungi Macrophomina phaseolina.</title>
        <authorList>
            <person name="Islam M.S."/>
            <person name="Haque M.S."/>
            <person name="Islam M.M."/>
            <person name="Emdad E.M."/>
            <person name="Halim A."/>
            <person name="Hossen Q.M.M."/>
            <person name="Hossain M.Z."/>
            <person name="Ahmed B."/>
            <person name="Rahim S."/>
            <person name="Rahman M.S."/>
            <person name="Alam M.M."/>
            <person name="Hou S."/>
            <person name="Wan X."/>
            <person name="Saito J.A."/>
            <person name="Alam M."/>
        </authorList>
    </citation>
    <scope>NUCLEOTIDE SEQUENCE [LARGE SCALE GENOMIC DNA]</scope>
    <source>
        <strain evidence="2 3">MS6</strain>
    </source>
</reference>
<feature type="transmembrane region" description="Helical" evidence="1">
    <location>
        <begin position="6"/>
        <end position="30"/>
    </location>
</feature>
<accession>K2RSA9</accession>
<organism evidence="2 3">
    <name type="scientific">Macrophomina phaseolina (strain MS6)</name>
    <name type="common">Charcoal rot fungus</name>
    <dbReference type="NCBI Taxonomy" id="1126212"/>
    <lineage>
        <taxon>Eukaryota</taxon>
        <taxon>Fungi</taxon>
        <taxon>Dikarya</taxon>
        <taxon>Ascomycota</taxon>
        <taxon>Pezizomycotina</taxon>
        <taxon>Dothideomycetes</taxon>
        <taxon>Dothideomycetes incertae sedis</taxon>
        <taxon>Botryosphaeriales</taxon>
        <taxon>Botryosphaeriaceae</taxon>
        <taxon>Macrophomina</taxon>
    </lineage>
</organism>
<dbReference type="EMBL" id="AHHD01000293">
    <property type="protein sequence ID" value="EKG15597.1"/>
    <property type="molecule type" value="Genomic_DNA"/>
</dbReference>
<proteinExistence type="predicted"/>
<feature type="transmembrane region" description="Helical" evidence="1">
    <location>
        <begin position="42"/>
        <end position="66"/>
    </location>
</feature>
<sequence>MGGYFLFLYIWIAICALPRQVCRWTGLIFFSYWPSFMGGFLYFFYFCPSFGGGDLGFAIHCIAASGKSVLDISWIGILFSFVSIPLPCTRLTSFRCRHRFDAVFARASAVFAQNMKEKACFDTFKDHKLRLPPYGLCHADPRIWLVAHASRIPVGSHKSISQRKSPHSPLLAWPVLAGMLFRCSSLRTAVALYVV</sequence>
<gene>
    <name evidence="2" type="ORF">MPH_07032</name>
</gene>
<dbReference type="HOGENOM" id="CLU_1396578_0_0_1"/>
<dbReference type="Proteomes" id="UP000007129">
    <property type="component" value="Unassembled WGS sequence"/>
</dbReference>
<comment type="caution">
    <text evidence="2">The sequence shown here is derived from an EMBL/GenBank/DDBJ whole genome shotgun (WGS) entry which is preliminary data.</text>
</comment>
<dbReference type="VEuPathDB" id="FungiDB:MPH_07032"/>
<evidence type="ECO:0000313" key="2">
    <source>
        <dbReference type="EMBL" id="EKG15597.1"/>
    </source>
</evidence>
<dbReference type="InParanoid" id="K2RSA9"/>
<evidence type="ECO:0000256" key="1">
    <source>
        <dbReference type="SAM" id="Phobius"/>
    </source>
</evidence>
<name>K2RSA9_MACPH</name>
<dbReference type="AlphaFoldDB" id="K2RSA9"/>
<keyword evidence="1" id="KW-1133">Transmembrane helix</keyword>
<keyword evidence="1" id="KW-0472">Membrane</keyword>
<keyword evidence="1" id="KW-0812">Transmembrane</keyword>